<gene>
    <name evidence="9 10 11 12" type="primary">LOC105060434</name>
</gene>
<dbReference type="KEGG" id="egu:105060434"/>
<feature type="region of interest" description="Disordered" evidence="6">
    <location>
        <begin position="1"/>
        <end position="70"/>
    </location>
</feature>
<keyword evidence="4" id="KW-0862">Zinc</keyword>
<protein>
    <submittedName>
        <fullName evidence="9 10">Protein FAR1-RELATED SEQUENCE 4 isoform X1</fullName>
    </submittedName>
</protein>
<evidence type="ECO:0000256" key="1">
    <source>
        <dbReference type="ARBA" id="ARBA00005889"/>
    </source>
</evidence>
<dbReference type="RefSeq" id="XP_029116593.1">
    <property type="nucleotide sequence ID" value="XM_029260760.1"/>
</dbReference>
<dbReference type="Pfam" id="PF10551">
    <property type="entry name" value="MULE"/>
    <property type="match status" value="1"/>
</dbReference>
<dbReference type="Proteomes" id="UP000504607">
    <property type="component" value="Chromosome 1"/>
</dbReference>
<dbReference type="InterPro" id="IPR007527">
    <property type="entry name" value="Znf_SWIM"/>
</dbReference>
<name>A0A8N4EWB4_ELAGV</name>
<evidence type="ECO:0000256" key="6">
    <source>
        <dbReference type="SAM" id="MobiDB-lite"/>
    </source>
</evidence>
<dbReference type="PROSITE" id="PS50966">
    <property type="entry name" value="ZF_SWIM"/>
    <property type="match status" value="1"/>
</dbReference>
<feature type="compositionally biased region" description="Low complexity" evidence="6">
    <location>
        <begin position="407"/>
        <end position="416"/>
    </location>
</feature>
<dbReference type="RefSeq" id="XP_029116598.1">
    <property type="nucleotide sequence ID" value="XM_029260765.1"/>
</dbReference>
<comment type="similarity">
    <text evidence="1">Belongs to the FHY3/FAR1 family.</text>
</comment>
<evidence type="ECO:0000313" key="11">
    <source>
        <dbReference type="RefSeq" id="XP_029116597.1"/>
    </source>
</evidence>
<evidence type="ECO:0000259" key="7">
    <source>
        <dbReference type="PROSITE" id="PS50966"/>
    </source>
</evidence>
<keyword evidence="2" id="KW-0479">Metal-binding</keyword>
<feature type="region of interest" description="Disordered" evidence="6">
    <location>
        <begin position="361"/>
        <end position="417"/>
    </location>
</feature>
<feature type="compositionally biased region" description="Basic and acidic residues" evidence="6">
    <location>
        <begin position="389"/>
        <end position="406"/>
    </location>
</feature>
<dbReference type="RefSeq" id="XP_029116595.1">
    <property type="nucleotide sequence ID" value="XM_029260762.1"/>
</dbReference>
<dbReference type="SMART" id="SM00575">
    <property type="entry name" value="ZnF_PMZ"/>
    <property type="match status" value="1"/>
</dbReference>
<dbReference type="Pfam" id="PF03101">
    <property type="entry name" value="FAR1"/>
    <property type="match status" value="2"/>
</dbReference>
<evidence type="ECO:0000256" key="4">
    <source>
        <dbReference type="ARBA" id="ARBA00022833"/>
    </source>
</evidence>
<dbReference type="InterPro" id="IPR031052">
    <property type="entry name" value="FHY3/FAR1"/>
</dbReference>
<evidence type="ECO:0000313" key="9">
    <source>
        <dbReference type="RefSeq" id="XP_029116593.1"/>
    </source>
</evidence>
<organism evidence="8 12">
    <name type="scientific">Elaeis guineensis var. tenera</name>
    <name type="common">Oil palm</name>
    <dbReference type="NCBI Taxonomy" id="51953"/>
    <lineage>
        <taxon>Eukaryota</taxon>
        <taxon>Viridiplantae</taxon>
        <taxon>Streptophyta</taxon>
        <taxon>Embryophyta</taxon>
        <taxon>Tracheophyta</taxon>
        <taxon>Spermatophyta</taxon>
        <taxon>Magnoliopsida</taxon>
        <taxon>Liliopsida</taxon>
        <taxon>Arecaceae</taxon>
        <taxon>Arecoideae</taxon>
        <taxon>Cocoseae</taxon>
        <taxon>Elaeidinae</taxon>
        <taxon>Elaeis</taxon>
    </lineage>
</organism>
<dbReference type="AlphaFoldDB" id="A0A8N4EWB4"/>
<keyword evidence="3 5" id="KW-0863">Zinc-finger</keyword>
<dbReference type="InterPro" id="IPR004330">
    <property type="entry name" value="FAR1_DNA_bnd_dom"/>
</dbReference>
<evidence type="ECO:0000256" key="2">
    <source>
        <dbReference type="ARBA" id="ARBA00022723"/>
    </source>
</evidence>
<proteinExistence type="inferred from homology"/>
<reference evidence="9 10" key="1">
    <citation type="submission" date="2025-04" db="UniProtKB">
        <authorList>
            <consortium name="RefSeq"/>
        </authorList>
    </citation>
    <scope>IDENTIFICATION</scope>
</reference>
<feature type="compositionally biased region" description="Acidic residues" evidence="6">
    <location>
        <begin position="24"/>
        <end position="37"/>
    </location>
</feature>
<evidence type="ECO:0000313" key="8">
    <source>
        <dbReference type="Proteomes" id="UP000504607"/>
    </source>
</evidence>
<evidence type="ECO:0000313" key="10">
    <source>
        <dbReference type="RefSeq" id="XP_029116595.1"/>
    </source>
</evidence>
<dbReference type="RefSeq" id="XP_029116597.1">
    <property type="nucleotide sequence ID" value="XM_029260764.1"/>
</dbReference>
<dbReference type="PANTHER" id="PTHR31669:SF162">
    <property type="entry name" value="PROTEIN FAR1-RELATED SEQUENCE"/>
    <property type="match status" value="1"/>
</dbReference>
<dbReference type="GO" id="GO:0008270">
    <property type="term" value="F:zinc ion binding"/>
    <property type="evidence" value="ECO:0007669"/>
    <property type="project" value="UniProtKB-KW"/>
</dbReference>
<dbReference type="GO" id="GO:0006355">
    <property type="term" value="P:regulation of DNA-templated transcription"/>
    <property type="evidence" value="ECO:0007669"/>
    <property type="project" value="InterPro"/>
</dbReference>
<accession>A0A8N4EWB4</accession>
<feature type="region of interest" description="Disordered" evidence="6">
    <location>
        <begin position="1096"/>
        <end position="1118"/>
    </location>
</feature>
<feature type="compositionally biased region" description="Polar residues" evidence="6">
    <location>
        <begin position="1026"/>
        <end position="1045"/>
    </location>
</feature>
<dbReference type="InterPro" id="IPR018289">
    <property type="entry name" value="MULE_transposase_dom"/>
</dbReference>
<evidence type="ECO:0000256" key="3">
    <source>
        <dbReference type="ARBA" id="ARBA00022771"/>
    </source>
</evidence>
<evidence type="ECO:0000256" key="5">
    <source>
        <dbReference type="PROSITE-ProRule" id="PRU00325"/>
    </source>
</evidence>
<dbReference type="OrthoDB" id="2402896at2759"/>
<dbReference type="PANTHER" id="PTHR31669">
    <property type="entry name" value="PROTEIN FAR1-RELATED SEQUENCE 10-RELATED"/>
    <property type="match status" value="1"/>
</dbReference>
<sequence length="1214" mass="136211">MVLISEIAGDNPNAEEEGRKEEEGPAEEELKVDEEKDSPEKPQEPAESGGASGEVKESPAKGPQGSSAGQTHYNEYALRVAYIMRSYLSMREAGVAGAGQGPPTREAAVPAGDRCKAMMEVVRKEHGMWTVSKLVMEHNHELLPNKDAGGDGAGLVPAVGMEFDSVEVAKAFYYGYGEKSGFKARTGSNRRSAGSGALIMQRFLCWRGNYLMYRKNLDASAGKRKRGPYKRRARRLAEEAAAAAQSARKDGDVVEVIQVESSTEKGGMAGDDHGLEVQSGPPVKEQVVVEKDVGQKPSAPAVGMPVPAVAAAARKDDGKAIPLTNTAQSRLLRELGVRAFRYTQEERRDIILKYTMKKTNRQGVESPVKVPSQQALAERRQRGIGGRFLSRDESQTSSSQDKRMEAEPAVPAEDAANLGGEPKVGMVFANEDKAYEFYVKYAGTVGFSVRKGWWDKSARNVTRSRVYVCSREGFRPRNMANDAKKPRPETRTGCLAHMAIKITPSGKYCISEFVADHNHQLAAPLDIQMLRSQRLLAKVQPEGCQNTSLIPADYKNYLRSKRMKDMKHGDAGALMEYLQKMKSENPSFFYAIQVDERDQLTNIFWVDAKSMVDYHYFGDVVCFDTAYKTNDYDRPFTLFLGVNHHKQIIVFGAALLYDETIESFKWLFETFKTAMCGKQPETILTDCCAAVRDAVAAVWPGTMHRLCLWQIHQDAIKRLSHVFEGSETFALDFSRCLYDCEDEEEFLLAWETMLERYGLKDNEWLGKLYEEREKWALVYRREIFCADIANALRNEKLNSVLKEYLKLETDLWSFFNQYDRLVEERRYAEQQANYQANQGTSRIPPLRLLWQAANVYTPAVFDMFRLEFELTVNCTVYSCAEVGTVSQYEVTVKDKTKQQFVRFDSADGTAICSCKKFDFAGVQCCHVLKILDLRNIKELPLQYVLKRWRKDAKVGPIRENHSFALDGDPESSIPKRYGSLCRILYKIAAMAAETAEAYSFMESQSDQLLEQVERILQARLLEMPSPSTASKVQPHNLVHNKSNIGESPRASGKRKKNGDAHRRNQNGFASTKRQKGRQDVKSLILGLSDEAEIATRSDELPASSDEIPAQPRNPPNQFFAPSHYMQGPYVSGHQFGLSTVQGFHNMTQFSQMQESSTTLLQQQPFHGNTQLGQNDVQACPAADVNSLQFGGSNPQLGHQSSDQGHYSIPVWDFL</sequence>
<feature type="domain" description="SWIM-type" evidence="7">
    <location>
        <begin position="888"/>
        <end position="935"/>
    </location>
</feature>
<dbReference type="InterPro" id="IPR006564">
    <property type="entry name" value="Znf_PMZ"/>
</dbReference>
<evidence type="ECO:0000313" key="12">
    <source>
        <dbReference type="RefSeq" id="XP_029116598.1"/>
    </source>
</evidence>
<keyword evidence="8" id="KW-1185">Reference proteome</keyword>
<feature type="region of interest" description="Disordered" evidence="6">
    <location>
        <begin position="1026"/>
        <end position="1079"/>
    </location>
</feature>